<dbReference type="RefSeq" id="WP_152216664.1">
    <property type="nucleotide sequence ID" value="NZ_WESC01000010.1"/>
</dbReference>
<name>A0A6N6VGX0_9HYPH</name>
<organism evidence="2 3">
    <name type="scientific">Parvibaculum sedimenti</name>
    <dbReference type="NCBI Taxonomy" id="2608632"/>
    <lineage>
        <taxon>Bacteria</taxon>
        <taxon>Pseudomonadati</taxon>
        <taxon>Pseudomonadota</taxon>
        <taxon>Alphaproteobacteria</taxon>
        <taxon>Hyphomicrobiales</taxon>
        <taxon>Parvibaculaceae</taxon>
        <taxon>Parvibaculum</taxon>
    </lineage>
</organism>
<accession>A0A6N6VGX0</accession>
<sequence>MGIVSLLLGSSKKKKRKNPARPRAPRSAVARALRHTAAGAGSRSAAELGQRIATGLSTIETAVLAIDTVGERLREALDLVRAANTTDDPGHRALFAGRYDDVRAEIDAAVGSASHNRINLINGRLIGGKHPALDIELNEDGRAGVAVHVVNLTTGAGGLELSPPRSGFAENEELSMIAGEIAAAQTLVSRVSERFLDHAALIADRLARLQSAAGPRLIEPELPTGADAALPEEMELGPIELGITEIEQRLRLLAEREEAIPAD</sequence>
<gene>
    <name evidence="2" type="ORF">F2P47_12300</name>
</gene>
<dbReference type="SUPFAM" id="SSF64518">
    <property type="entry name" value="Phase 1 flagellin"/>
    <property type="match status" value="1"/>
</dbReference>
<dbReference type="Proteomes" id="UP000468901">
    <property type="component" value="Unassembled WGS sequence"/>
</dbReference>
<keyword evidence="3" id="KW-1185">Reference proteome</keyword>
<feature type="compositionally biased region" description="Basic residues" evidence="1">
    <location>
        <begin position="11"/>
        <end position="24"/>
    </location>
</feature>
<feature type="region of interest" description="Disordered" evidence="1">
    <location>
        <begin position="1"/>
        <end position="27"/>
    </location>
</feature>
<evidence type="ECO:0000313" key="2">
    <source>
        <dbReference type="EMBL" id="KAB7739493.1"/>
    </source>
</evidence>
<evidence type="ECO:0000256" key="1">
    <source>
        <dbReference type="SAM" id="MobiDB-lite"/>
    </source>
</evidence>
<proteinExistence type="predicted"/>
<protein>
    <recommendedName>
        <fullName evidence="4">Flagellin N-terminal domain-containing protein</fullName>
    </recommendedName>
</protein>
<dbReference type="AlphaFoldDB" id="A0A6N6VGX0"/>
<evidence type="ECO:0008006" key="4">
    <source>
        <dbReference type="Google" id="ProtNLM"/>
    </source>
</evidence>
<comment type="caution">
    <text evidence="2">The sequence shown here is derived from an EMBL/GenBank/DDBJ whole genome shotgun (WGS) entry which is preliminary data.</text>
</comment>
<dbReference type="EMBL" id="WESC01000010">
    <property type="protein sequence ID" value="KAB7739493.1"/>
    <property type="molecule type" value="Genomic_DNA"/>
</dbReference>
<evidence type="ECO:0000313" key="3">
    <source>
        <dbReference type="Proteomes" id="UP000468901"/>
    </source>
</evidence>
<reference evidence="2 3" key="1">
    <citation type="submission" date="2019-09" db="EMBL/GenBank/DDBJ databases">
        <title>Parvibaculum sedimenti sp. nov., isolated from sediment.</title>
        <authorList>
            <person name="Wang Y."/>
        </authorList>
    </citation>
    <scope>NUCLEOTIDE SEQUENCE [LARGE SCALE GENOMIC DNA]</scope>
    <source>
        <strain evidence="2 3">HXT-9</strain>
    </source>
</reference>